<keyword evidence="1" id="KW-0812">Transmembrane</keyword>
<evidence type="ECO:0000256" key="1">
    <source>
        <dbReference type="SAM" id="Phobius"/>
    </source>
</evidence>
<reference evidence="3" key="1">
    <citation type="submission" date="2019-11" db="EMBL/GenBank/DDBJ databases">
        <title>Complete genome sequence of Corynebacterium kalinowskii 1959, a novel Corynebacterium species isolated from soil of a small paddock in Vilsendorf, Germany.</title>
        <authorList>
            <person name="Schaffert L."/>
            <person name="Ruwe M."/>
            <person name="Milse J."/>
            <person name="Hanuschka K."/>
            <person name="Ortseifen V."/>
            <person name="Droste J."/>
            <person name="Brandt D."/>
            <person name="Schlueter L."/>
            <person name="Kutter Y."/>
            <person name="Vinke S."/>
            <person name="Viehoefer P."/>
            <person name="Jacob L."/>
            <person name="Luebke N.-C."/>
            <person name="Schulte-Berndt E."/>
            <person name="Hain C."/>
            <person name="Linder M."/>
            <person name="Schmidt P."/>
            <person name="Wollenschlaeger L."/>
            <person name="Luttermann T."/>
            <person name="Thieme E."/>
            <person name="Hassa J."/>
            <person name="Haak M."/>
            <person name="Wittchen M."/>
            <person name="Mentz A."/>
            <person name="Persicke M."/>
            <person name="Busche T."/>
            <person name="Ruckert C."/>
        </authorList>
    </citation>
    <scope>NUCLEOTIDE SEQUENCE [LARGE SCALE GENOMIC DNA]</scope>
    <source>
        <strain evidence="3">1959</strain>
    </source>
</reference>
<dbReference type="EMBL" id="CP046452">
    <property type="protein sequence ID" value="QGU03037.1"/>
    <property type="molecule type" value="Genomic_DNA"/>
</dbReference>
<dbReference type="Proteomes" id="UP000427071">
    <property type="component" value="Chromosome"/>
</dbReference>
<dbReference type="RefSeq" id="WP_156193361.1">
    <property type="nucleotide sequence ID" value="NZ_CP046452.1"/>
</dbReference>
<organism evidence="2 3">
    <name type="scientific">Corynebacterium kalinowskii</name>
    <dbReference type="NCBI Taxonomy" id="2675216"/>
    <lineage>
        <taxon>Bacteria</taxon>
        <taxon>Bacillati</taxon>
        <taxon>Actinomycetota</taxon>
        <taxon>Actinomycetes</taxon>
        <taxon>Mycobacteriales</taxon>
        <taxon>Corynebacteriaceae</taxon>
        <taxon>Corynebacterium</taxon>
    </lineage>
</organism>
<evidence type="ECO:0000313" key="3">
    <source>
        <dbReference type="Proteomes" id="UP000427071"/>
    </source>
</evidence>
<sequence length="83" mass="9151">MILYVCLGVIALCLLANLVLILRSDDATRGVVADMVFYLMLSCYAVWTLLWDTSIVYEVILLGSLLGLLSTVSVARILSKGRR</sequence>
<accession>A0A6B8VTU0</accession>
<name>A0A6B8VTU0_9CORY</name>
<proteinExistence type="predicted"/>
<keyword evidence="1" id="KW-0472">Membrane</keyword>
<evidence type="ECO:0000313" key="2">
    <source>
        <dbReference type="EMBL" id="QGU03037.1"/>
    </source>
</evidence>
<dbReference type="GO" id="GO:0015075">
    <property type="term" value="F:monoatomic ion transmembrane transporter activity"/>
    <property type="evidence" value="ECO:0007669"/>
    <property type="project" value="InterPro"/>
</dbReference>
<gene>
    <name evidence="2" type="ORF">CKALI_10940</name>
</gene>
<dbReference type="GO" id="GO:0005886">
    <property type="term" value="C:plasma membrane"/>
    <property type="evidence" value="ECO:0007669"/>
    <property type="project" value="UniProtKB-SubCell"/>
</dbReference>
<dbReference type="AlphaFoldDB" id="A0A6B8VTU0"/>
<dbReference type="KEGG" id="ckw:CKALI_10940"/>
<feature type="transmembrane region" description="Helical" evidence="1">
    <location>
        <begin position="31"/>
        <end position="50"/>
    </location>
</feature>
<keyword evidence="3" id="KW-1185">Reference proteome</keyword>
<protein>
    <submittedName>
        <fullName evidence="2">Monovalent cation/H+ antiporter subunit F</fullName>
    </submittedName>
</protein>
<feature type="transmembrane region" description="Helical" evidence="1">
    <location>
        <begin position="6"/>
        <end position="24"/>
    </location>
</feature>
<keyword evidence="1" id="KW-1133">Transmembrane helix</keyword>
<feature type="transmembrane region" description="Helical" evidence="1">
    <location>
        <begin position="56"/>
        <end position="78"/>
    </location>
</feature>